<reference evidence="1 2" key="1">
    <citation type="journal article" date="2020" name="Genomics">
        <title>Complete, high-quality genomes from long-read metagenomic sequencing of two wolf lichen thalli reveals enigmatic genome architecture.</title>
        <authorList>
            <person name="McKenzie S.K."/>
            <person name="Walston R.F."/>
            <person name="Allen J.L."/>
        </authorList>
    </citation>
    <scope>NUCLEOTIDE SEQUENCE [LARGE SCALE GENOMIC DNA]</scope>
    <source>
        <strain evidence="1">WasteWater2</strain>
    </source>
</reference>
<dbReference type="Gene3D" id="3.40.390.10">
    <property type="entry name" value="Collagenase (Catalytic Domain)"/>
    <property type="match status" value="1"/>
</dbReference>
<evidence type="ECO:0000313" key="2">
    <source>
        <dbReference type="Proteomes" id="UP000578531"/>
    </source>
</evidence>
<comment type="caution">
    <text evidence="1">The sequence shown here is derived from an EMBL/GenBank/DDBJ whole genome shotgun (WGS) entry which is preliminary data.</text>
</comment>
<protein>
    <submittedName>
        <fullName evidence="1">Uncharacterized protein</fullName>
    </submittedName>
</protein>
<dbReference type="OrthoDB" id="4585232at2759"/>
<dbReference type="AlphaFoldDB" id="A0A8H6CH13"/>
<dbReference type="EMBL" id="JACCJC010000144">
    <property type="protein sequence ID" value="KAF6223074.1"/>
    <property type="molecule type" value="Genomic_DNA"/>
</dbReference>
<accession>A0A8H6CH13</accession>
<organism evidence="1 2">
    <name type="scientific">Letharia columbiana</name>
    <dbReference type="NCBI Taxonomy" id="112416"/>
    <lineage>
        <taxon>Eukaryota</taxon>
        <taxon>Fungi</taxon>
        <taxon>Dikarya</taxon>
        <taxon>Ascomycota</taxon>
        <taxon>Pezizomycotina</taxon>
        <taxon>Lecanoromycetes</taxon>
        <taxon>OSLEUM clade</taxon>
        <taxon>Lecanoromycetidae</taxon>
        <taxon>Lecanorales</taxon>
        <taxon>Lecanorineae</taxon>
        <taxon>Parmeliaceae</taxon>
        <taxon>Letharia</taxon>
    </lineage>
</organism>
<dbReference type="InterPro" id="IPR024079">
    <property type="entry name" value="MetalloPept_cat_dom_sf"/>
</dbReference>
<gene>
    <name evidence="1" type="ORF">HO173_013344</name>
</gene>
<proteinExistence type="predicted"/>
<sequence>MIVSAGLYHESTHWIDLELDDEILRDGSTAYGWAKIMQLSTFKRLTNADTYAYLGLLARYESLGWWLDPHLGRADHGVMMQAPAGWRPP</sequence>
<evidence type="ECO:0000313" key="1">
    <source>
        <dbReference type="EMBL" id="KAF6223074.1"/>
    </source>
</evidence>
<dbReference type="GeneID" id="59294969"/>
<keyword evidence="2" id="KW-1185">Reference proteome</keyword>
<name>A0A8H6CH13_9LECA</name>
<dbReference type="Proteomes" id="UP000578531">
    <property type="component" value="Unassembled WGS sequence"/>
</dbReference>
<dbReference type="GO" id="GO:0008237">
    <property type="term" value="F:metallopeptidase activity"/>
    <property type="evidence" value="ECO:0007669"/>
    <property type="project" value="InterPro"/>
</dbReference>
<dbReference type="RefSeq" id="XP_037157948.1">
    <property type="nucleotide sequence ID" value="XM_037315165.1"/>
</dbReference>